<dbReference type="SMART" id="SM01012">
    <property type="entry name" value="ANTAR"/>
    <property type="match status" value="1"/>
</dbReference>
<keyword evidence="3" id="KW-0805">Transcription regulation</keyword>
<dbReference type="Pfam" id="PF13185">
    <property type="entry name" value="GAF_2"/>
    <property type="match status" value="1"/>
</dbReference>
<dbReference type="InterPro" id="IPR036388">
    <property type="entry name" value="WH-like_DNA-bd_sf"/>
</dbReference>
<dbReference type="EMBL" id="JAKRCV010000001">
    <property type="protein sequence ID" value="MCG7320366.1"/>
    <property type="molecule type" value="Genomic_DNA"/>
</dbReference>
<dbReference type="PIRSF" id="PIRSF036625">
    <property type="entry name" value="GAF_ANTAR"/>
    <property type="match status" value="1"/>
</dbReference>
<proteinExistence type="predicted"/>
<dbReference type="InterPro" id="IPR012074">
    <property type="entry name" value="GAF_ANTAR"/>
</dbReference>
<reference evidence="6 7" key="1">
    <citation type="submission" date="2022-02" db="EMBL/GenBank/DDBJ databases">
        <title>Uncovering new skin microbiome diversity through culturing and metagenomics.</title>
        <authorList>
            <person name="Conlan S."/>
            <person name="Deming C."/>
            <person name="Nisc Comparative Sequencing Program N."/>
            <person name="Segre J.A."/>
        </authorList>
    </citation>
    <scope>NUCLEOTIDE SEQUENCE [LARGE SCALE GENOMIC DNA]</scope>
    <source>
        <strain evidence="6 7">ACRQZ</strain>
    </source>
</reference>
<dbReference type="SUPFAM" id="SSF55781">
    <property type="entry name" value="GAF domain-like"/>
    <property type="match status" value="1"/>
</dbReference>
<keyword evidence="7" id="KW-1185">Reference proteome</keyword>
<evidence type="ECO:0000256" key="1">
    <source>
        <dbReference type="ARBA" id="ARBA00022679"/>
    </source>
</evidence>
<dbReference type="RefSeq" id="WP_019286895.1">
    <property type="nucleotide sequence ID" value="NZ_JAKRCV010000001.1"/>
</dbReference>
<keyword evidence="4" id="KW-0804">Transcription</keyword>
<comment type="caution">
    <text evidence="6">The sequence shown here is derived from an EMBL/GenBank/DDBJ whole genome shotgun (WGS) entry which is preliminary data.</text>
</comment>
<dbReference type="PROSITE" id="PS50921">
    <property type="entry name" value="ANTAR"/>
    <property type="match status" value="1"/>
</dbReference>
<dbReference type="Gene3D" id="1.10.10.10">
    <property type="entry name" value="Winged helix-like DNA-binding domain superfamily/Winged helix DNA-binding domain"/>
    <property type="match status" value="1"/>
</dbReference>
<dbReference type="InterPro" id="IPR005561">
    <property type="entry name" value="ANTAR"/>
</dbReference>
<organism evidence="6 7">
    <name type="scientific">Arsenicicoccus bolidensis</name>
    <dbReference type="NCBI Taxonomy" id="229480"/>
    <lineage>
        <taxon>Bacteria</taxon>
        <taxon>Bacillati</taxon>
        <taxon>Actinomycetota</taxon>
        <taxon>Actinomycetes</taxon>
        <taxon>Micrococcales</taxon>
        <taxon>Intrasporangiaceae</taxon>
        <taxon>Arsenicicoccus</taxon>
    </lineage>
</organism>
<dbReference type="Pfam" id="PF03861">
    <property type="entry name" value="ANTAR"/>
    <property type="match status" value="1"/>
</dbReference>
<evidence type="ECO:0000256" key="3">
    <source>
        <dbReference type="ARBA" id="ARBA00023015"/>
    </source>
</evidence>
<keyword evidence="2" id="KW-0418">Kinase</keyword>
<accession>A0ABS9PXL3</accession>
<dbReference type="Gene3D" id="3.30.450.40">
    <property type="match status" value="1"/>
</dbReference>
<gene>
    <name evidence="6" type="ORF">MHL29_00430</name>
</gene>
<protein>
    <submittedName>
        <fullName evidence="6">GAF and ANTAR domain-containing protein</fullName>
    </submittedName>
</protein>
<evidence type="ECO:0000256" key="4">
    <source>
        <dbReference type="ARBA" id="ARBA00023163"/>
    </source>
</evidence>
<evidence type="ECO:0000313" key="6">
    <source>
        <dbReference type="EMBL" id="MCG7320366.1"/>
    </source>
</evidence>
<evidence type="ECO:0000256" key="2">
    <source>
        <dbReference type="ARBA" id="ARBA00022777"/>
    </source>
</evidence>
<name>A0ABS9PXL3_9MICO</name>
<dbReference type="InterPro" id="IPR003018">
    <property type="entry name" value="GAF"/>
</dbReference>
<feature type="domain" description="ANTAR" evidence="5">
    <location>
        <begin position="164"/>
        <end position="225"/>
    </location>
</feature>
<dbReference type="InterPro" id="IPR029016">
    <property type="entry name" value="GAF-like_dom_sf"/>
</dbReference>
<dbReference type="SUPFAM" id="SSF52172">
    <property type="entry name" value="CheY-like"/>
    <property type="match status" value="1"/>
</dbReference>
<keyword evidence="1" id="KW-0808">Transferase</keyword>
<evidence type="ECO:0000313" key="7">
    <source>
        <dbReference type="Proteomes" id="UP001521931"/>
    </source>
</evidence>
<dbReference type="InterPro" id="IPR011006">
    <property type="entry name" value="CheY-like_superfamily"/>
</dbReference>
<dbReference type="Proteomes" id="UP001521931">
    <property type="component" value="Unassembled WGS sequence"/>
</dbReference>
<evidence type="ECO:0000259" key="5">
    <source>
        <dbReference type="PROSITE" id="PS50921"/>
    </source>
</evidence>
<sequence length="234" mass="25008">MDQLPPEASQVFARLNEIVHSGATTQDVYDAIVHATVELVDGCDRAAILLRDRERLTSVAATDPIAKGIDELEVSIGDGPCLDAILDEAVQFDPDLSTPTAWPELAARVVADTPVRGMIGCRLLIDGTKVGALDLFSDTPGALTQRSVDQSAILASLASVAIMTVRARGEAANLTKALDNSRAIGKAVGLIMAARKIDDEQAFQVLRRTSQELNMKLSLVAEEIVRGQSQQAHR</sequence>